<accession>A0A178MTM4</accession>
<dbReference type="PANTHER" id="PTHR43520:SF8">
    <property type="entry name" value="P-TYPE CU(+) TRANSPORTER"/>
    <property type="match status" value="1"/>
</dbReference>
<evidence type="ECO:0000313" key="14">
    <source>
        <dbReference type="Proteomes" id="UP000078428"/>
    </source>
</evidence>
<comment type="caution">
    <text evidence="13">The sequence shown here is derived from an EMBL/GenBank/DDBJ whole genome shotgun (WGS) entry which is preliminary data.</text>
</comment>
<dbReference type="GO" id="GO:0005507">
    <property type="term" value="F:copper ion binding"/>
    <property type="evidence" value="ECO:0007669"/>
    <property type="project" value="TreeGrafter"/>
</dbReference>
<keyword evidence="4 11" id="KW-0812">Transmembrane</keyword>
<feature type="domain" description="HMA" evidence="12">
    <location>
        <begin position="1"/>
        <end position="58"/>
    </location>
</feature>
<dbReference type="PROSITE" id="PS00154">
    <property type="entry name" value="ATPASE_E1_E2"/>
    <property type="match status" value="1"/>
</dbReference>
<name>A0A178MTM4_9PROT</name>
<dbReference type="RefSeq" id="WP_068490733.1">
    <property type="nucleotide sequence ID" value="NZ_LWQT01000042.1"/>
</dbReference>
<sequence>MTCAACSTRLERVLGKVEGVERALVSLAAERADIRFDPALARPEQLVAAIVKAGFQADLTQSGEEDLDRAEAEQAREARHHLVALGISALLTLPLVGQMILDLSGIPVMIPGWLQLALAAPVQFVIGARFYKGAWTSLRGGMGNMDVLVVLGTSAAFGLSAWHVAVGDAHHHNLYFEGAAVVITLVLLGKLLETRAKRSAAGAIRALMRLRPNVARVERDGLILEVPAALVAMGEVVVLRPGEAAPVDGSVLSGESQMDESLITGESLPVPKGPGDVVVAGAVNGDGLLRLAATRVGADSTINRIIRMVQGAQAAKAPVQHLVDKVSAIFVPVVVVIAVLSFLGWWLLAGDPATAFVAAVSVLVIACPCALGLATPTGIMVGTGLAARRGILIKDAEALERAHHTRVVVFDKTGTLTEGRPAVVHVVDGGQPDFLRLAASAQAGSEHPLARAVLAVVPPESLSPVSDFAALPGRGLRAVVESHSLLLGSSRLMAEQGLDLSAFTDAAAEQERLGRTLMWVAEPPRALGFIAVADPVKPSAAGAVAALKAMGVETVMLTGDNARAAQVVAEAVGVDRVVAEVLPEDKTAEVAKLKSGGRVVAMVGDGVNDAPALAAADIGIAMGTGSDVAMQAAGITLMRGDLSLLAEALSISHATTAKIRQNLFWAFGYNVIAIPAAAFGLLTPVIAGAAMAMSSVSVVSNSLLLRRWRMT</sequence>
<dbReference type="SUPFAM" id="SSF56784">
    <property type="entry name" value="HAD-like"/>
    <property type="match status" value="1"/>
</dbReference>
<dbReference type="PROSITE" id="PS50846">
    <property type="entry name" value="HMA_2"/>
    <property type="match status" value="1"/>
</dbReference>
<evidence type="ECO:0000256" key="7">
    <source>
        <dbReference type="ARBA" id="ARBA00022840"/>
    </source>
</evidence>
<dbReference type="InterPro" id="IPR023214">
    <property type="entry name" value="HAD_sf"/>
</dbReference>
<keyword evidence="7 11" id="KW-0067">ATP-binding</keyword>
<dbReference type="InterPro" id="IPR059000">
    <property type="entry name" value="ATPase_P-type_domA"/>
</dbReference>
<feature type="transmembrane region" description="Helical" evidence="11">
    <location>
        <begin position="113"/>
        <end position="131"/>
    </location>
</feature>
<dbReference type="PROSITE" id="PS01229">
    <property type="entry name" value="COF_2"/>
    <property type="match status" value="1"/>
</dbReference>
<evidence type="ECO:0000256" key="9">
    <source>
        <dbReference type="ARBA" id="ARBA00022989"/>
    </source>
</evidence>
<feature type="transmembrane region" description="Helical" evidence="11">
    <location>
        <begin position="174"/>
        <end position="192"/>
    </location>
</feature>
<dbReference type="SFLD" id="SFLDS00003">
    <property type="entry name" value="Haloacid_Dehalogenase"/>
    <property type="match status" value="1"/>
</dbReference>
<evidence type="ECO:0000313" key="13">
    <source>
        <dbReference type="EMBL" id="OAN52908.1"/>
    </source>
</evidence>
<dbReference type="GO" id="GO:0016887">
    <property type="term" value="F:ATP hydrolysis activity"/>
    <property type="evidence" value="ECO:0007669"/>
    <property type="project" value="InterPro"/>
</dbReference>
<dbReference type="GO" id="GO:0055070">
    <property type="term" value="P:copper ion homeostasis"/>
    <property type="evidence" value="ECO:0007669"/>
    <property type="project" value="TreeGrafter"/>
</dbReference>
<dbReference type="SUPFAM" id="SSF81665">
    <property type="entry name" value="Calcium ATPase, transmembrane domain M"/>
    <property type="match status" value="1"/>
</dbReference>
<evidence type="ECO:0000256" key="1">
    <source>
        <dbReference type="ARBA" id="ARBA00004127"/>
    </source>
</evidence>
<dbReference type="NCBIfam" id="TIGR01511">
    <property type="entry name" value="ATPase-IB1_Cu"/>
    <property type="match status" value="1"/>
</dbReference>
<dbReference type="InterPro" id="IPR027256">
    <property type="entry name" value="P-typ_ATPase_IB"/>
</dbReference>
<dbReference type="Gene3D" id="3.40.50.1000">
    <property type="entry name" value="HAD superfamily/HAD-like"/>
    <property type="match status" value="1"/>
</dbReference>
<dbReference type="NCBIfam" id="TIGR01525">
    <property type="entry name" value="ATPase-IB_hvy"/>
    <property type="match status" value="1"/>
</dbReference>
<dbReference type="EMBL" id="LWQT01000042">
    <property type="protein sequence ID" value="OAN52908.1"/>
    <property type="molecule type" value="Genomic_DNA"/>
</dbReference>
<dbReference type="AlphaFoldDB" id="A0A178MTM4"/>
<feature type="transmembrane region" description="Helical" evidence="11">
    <location>
        <begin position="353"/>
        <end position="374"/>
    </location>
</feature>
<dbReference type="Gene3D" id="3.30.70.100">
    <property type="match status" value="1"/>
</dbReference>
<evidence type="ECO:0000259" key="12">
    <source>
        <dbReference type="PROSITE" id="PS50846"/>
    </source>
</evidence>
<keyword evidence="9 11" id="KW-1133">Transmembrane helix</keyword>
<organism evidence="13 14">
    <name type="scientific">Paramagnetospirillum marisnigri</name>
    <dbReference type="NCBI Taxonomy" id="1285242"/>
    <lineage>
        <taxon>Bacteria</taxon>
        <taxon>Pseudomonadati</taxon>
        <taxon>Pseudomonadota</taxon>
        <taxon>Alphaproteobacteria</taxon>
        <taxon>Rhodospirillales</taxon>
        <taxon>Magnetospirillaceae</taxon>
        <taxon>Paramagnetospirillum</taxon>
    </lineage>
</organism>
<keyword evidence="3" id="KW-0813">Transport</keyword>
<dbReference type="CDD" id="cd02094">
    <property type="entry name" value="P-type_ATPase_Cu-like"/>
    <property type="match status" value="1"/>
</dbReference>
<evidence type="ECO:0000256" key="8">
    <source>
        <dbReference type="ARBA" id="ARBA00022967"/>
    </source>
</evidence>
<keyword evidence="11" id="KW-1003">Cell membrane</keyword>
<dbReference type="InterPro" id="IPR023298">
    <property type="entry name" value="ATPase_P-typ_TM_dom_sf"/>
</dbReference>
<feature type="transmembrane region" description="Helical" evidence="11">
    <location>
        <begin position="662"/>
        <end position="679"/>
    </location>
</feature>
<gene>
    <name evidence="13" type="ORF">A6A04_15190</name>
</gene>
<dbReference type="SFLD" id="SFLDG00002">
    <property type="entry name" value="C1.7:_P-type_atpase_like"/>
    <property type="match status" value="1"/>
</dbReference>
<evidence type="ECO:0000256" key="10">
    <source>
        <dbReference type="ARBA" id="ARBA00023136"/>
    </source>
</evidence>
<dbReference type="STRING" id="1285242.A6A04_15190"/>
<dbReference type="Pfam" id="PF00702">
    <property type="entry name" value="Hydrolase"/>
    <property type="match status" value="1"/>
</dbReference>
<dbReference type="SUPFAM" id="SSF81653">
    <property type="entry name" value="Calcium ATPase, transduction domain A"/>
    <property type="match status" value="1"/>
</dbReference>
<dbReference type="GO" id="GO:0043682">
    <property type="term" value="F:P-type divalent copper transporter activity"/>
    <property type="evidence" value="ECO:0007669"/>
    <property type="project" value="TreeGrafter"/>
</dbReference>
<evidence type="ECO:0000256" key="6">
    <source>
        <dbReference type="ARBA" id="ARBA00022741"/>
    </source>
</evidence>
<dbReference type="InterPro" id="IPR001757">
    <property type="entry name" value="P_typ_ATPase"/>
</dbReference>
<dbReference type="InterPro" id="IPR036163">
    <property type="entry name" value="HMA_dom_sf"/>
</dbReference>
<evidence type="ECO:0000256" key="4">
    <source>
        <dbReference type="ARBA" id="ARBA00022692"/>
    </source>
</evidence>
<keyword evidence="14" id="KW-1185">Reference proteome</keyword>
<dbReference type="InterPro" id="IPR008250">
    <property type="entry name" value="ATPase_P-typ_transduc_dom_A_sf"/>
</dbReference>
<dbReference type="PRINTS" id="PR00119">
    <property type="entry name" value="CATATPASE"/>
</dbReference>
<dbReference type="Pfam" id="PF00403">
    <property type="entry name" value="HMA"/>
    <property type="match status" value="1"/>
</dbReference>
<dbReference type="NCBIfam" id="TIGR01494">
    <property type="entry name" value="ATPase_P-type"/>
    <property type="match status" value="1"/>
</dbReference>
<keyword evidence="5 11" id="KW-0479">Metal-binding</keyword>
<dbReference type="FunFam" id="2.70.150.10:FF:000002">
    <property type="entry name" value="Copper-transporting ATPase 1, putative"/>
    <property type="match status" value="1"/>
</dbReference>
<feature type="transmembrane region" description="Helical" evidence="11">
    <location>
        <begin position="685"/>
        <end position="705"/>
    </location>
</feature>
<dbReference type="FunFam" id="3.30.70.100:FF:000001">
    <property type="entry name" value="ATPase copper transporting beta"/>
    <property type="match status" value="1"/>
</dbReference>
<feature type="transmembrane region" description="Helical" evidence="11">
    <location>
        <begin position="82"/>
        <end position="101"/>
    </location>
</feature>
<evidence type="ECO:0000256" key="2">
    <source>
        <dbReference type="ARBA" id="ARBA00006024"/>
    </source>
</evidence>
<dbReference type="GO" id="GO:0005524">
    <property type="term" value="F:ATP binding"/>
    <property type="evidence" value="ECO:0007669"/>
    <property type="project" value="UniProtKB-UniRule"/>
</dbReference>
<feature type="transmembrane region" description="Helical" evidence="11">
    <location>
        <begin position="143"/>
        <end position="162"/>
    </location>
</feature>
<dbReference type="PANTHER" id="PTHR43520">
    <property type="entry name" value="ATP7, ISOFORM B"/>
    <property type="match status" value="1"/>
</dbReference>
<keyword evidence="10 11" id="KW-0472">Membrane</keyword>
<evidence type="ECO:0000256" key="3">
    <source>
        <dbReference type="ARBA" id="ARBA00022448"/>
    </source>
</evidence>
<dbReference type="Gene3D" id="3.40.1110.10">
    <property type="entry name" value="Calcium-transporting ATPase, cytoplasmic domain N"/>
    <property type="match status" value="1"/>
</dbReference>
<dbReference type="PRINTS" id="PR00943">
    <property type="entry name" value="CUATPASE"/>
</dbReference>
<proteinExistence type="inferred from homology"/>
<dbReference type="Pfam" id="PF00122">
    <property type="entry name" value="E1-E2_ATPase"/>
    <property type="match status" value="1"/>
</dbReference>
<dbReference type="InterPro" id="IPR044492">
    <property type="entry name" value="P_typ_ATPase_HD_dom"/>
</dbReference>
<dbReference type="InterPro" id="IPR023299">
    <property type="entry name" value="ATPase_P-typ_cyto_dom_N"/>
</dbReference>
<keyword evidence="6 11" id="KW-0547">Nucleotide-binding</keyword>
<dbReference type="SUPFAM" id="SSF55008">
    <property type="entry name" value="HMA, heavy metal-associated domain"/>
    <property type="match status" value="1"/>
</dbReference>
<dbReference type="OrthoDB" id="9760802at2"/>
<dbReference type="GO" id="GO:0012505">
    <property type="term" value="C:endomembrane system"/>
    <property type="evidence" value="ECO:0007669"/>
    <property type="project" value="UniProtKB-SubCell"/>
</dbReference>
<dbReference type="Gene3D" id="2.70.150.10">
    <property type="entry name" value="Calcium-transporting ATPase, cytoplasmic transduction domain A"/>
    <property type="match status" value="1"/>
</dbReference>
<dbReference type="Proteomes" id="UP000078428">
    <property type="component" value="Unassembled WGS sequence"/>
</dbReference>
<evidence type="ECO:0000256" key="11">
    <source>
        <dbReference type="RuleBase" id="RU362081"/>
    </source>
</evidence>
<dbReference type="InterPro" id="IPR036412">
    <property type="entry name" value="HAD-like_sf"/>
</dbReference>
<feature type="transmembrane region" description="Helical" evidence="11">
    <location>
        <begin position="326"/>
        <end position="347"/>
    </location>
</feature>
<dbReference type="CDD" id="cd00371">
    <property type="entry name" value="HMA"/>
    <property type="match status" value="1"/>
</dbReference>
<dbReference type="GO" id="GO:0005886">
    <property type="term" value="C:plasma membrane"/>
    <property type="evidence" value="ECO:0007669"/>
    <property type="project" value="UniProtKB-SubCell"/>
</dbReference>
<keyword evidence="8" id="KW-1278">Translocase</keyword>
<evidence type="ECO:0000256" key="5">
    <source>
        <dbReference type="ARBA" id="ARBA00022723"/>
    </source>
</evidence>
<protein>
    <submittedName>
        <fullName evidence="13">Copper-transporting ATPase</fullName>
    </submittedName>
</protein>
<comment type="similarity">
    <text evidence="2 11">Belongs to the cation transport ATPase (P-type) (TC 3.A.3) family. Type IB subfamily.</text>
</comment>
<reference evidence="13 14" key="1">
    <citation type="submission" date="2016-04" db="EMBL/GenBank/DDBJ databases">
        <title>Draft genome sequence of freshwater magnetotactic bacteria Magnetospirillum marisnigri SP-1 and Magnetospirillum moscoviense BB-1.</title>
        <authorList>
            <person name="Koziaeva V."/>
            <person name="Dziuba M.V."/>
            <person name="Ivanov T.M."/>
            <person name="Kuznetsov B."/>
            <person name="Grouzdev D.S."/>
        </authorList>
    </citation>
    <scope>NUCLEOTIDE SEQUENCE [LARGE SCALE GENOMIC DNA]</scope>
    <source>
        <strain evidence="13 14">SP-1</strain>
    </source>
</reference>
<dbReference type="InterPro" id="IPR018303">
    <property type="entry name" value="ATPase_P-typ_P_site"/>
</dbReference>
<dbReference type="SFLD" id="SFLDF00027">
    <property type="entry name" value="p-type_atpase"/>
    <property type="match status" value="1"/>
</dbReference>
<dbReference type="InterPro" id="IPR006121">
    <property type="entry name" value="HMA_dom"/>
</dbReference>
<comment type="subcellular location">
    <subcellularLocation>
        <location evidence="11">Cell membrane</location>
    </subcellularLocation>
    <subcellularLocation>
        <location evidence="1">Endomembrane system</location>
        <topology evidence="1">Multi-pass membrane protein</topology>
    </subcellularLocation>
</comment>